<dbReference type="InterPro" id="IPR002020">
    <property type="entry name" value="Citrate_synthase"/>
</dbReference>
<name>A0A1Q9ECV6_SYMMI</name>
<dbReference type="Gene3D" id="1.10.580.10">
    <property type="entry name" value="Citrate Synthase, domain 1"/>
    <property type="match status" value="1"/>
</dbReference>
<dbReference type="InterPro" id="IPR036969">
    <property type="entry name" value="Citrate_synthase_sf"/>
</dbReference>
<dbReference type="AlphaFoldDB" id="A0A1Q9ECV6"/>
<accession>A0A1Q9ECV6</accession>
<dbReference type="Gene3D" id="3.40.50.150">
    <property type="entry name" value="Vaccinia Virus protein VP39"/>
    <property type="match status" value="1"/>
</dbReference>
<comment type="caution">
    <text evidence="2">The sequence shown here is derived from an EMBL/GenBank/DDBJ whole genome shotgun (WGS) entry which is preliminary data.</text>
</comment>
<reference evidence="2 3" key="1">
    <citation type="submission" date="2016-02" db="EMBL/GenBank/DDBJ databases">
        <title>Genome analysis of coral dinoflagellate symbionts highlights evolutionary adaptations to a symbiotic lifestyle.</title>
        <authorList>
            <person name="Aranda M."/>
            <person name="Li Y."/>
            <person name="Liew Y.J."/>
            <person name="Baumgarten S."/>
            <person name="Simakov O."/>
            <person name="Wilson M."/>
            <person name="Piel J."/>
            <person name="Ashoor H."/>
            <person name="Bougouffa S."/>
            <person name="Bajic V.B."/>
            <person name="Ryu T."/>
            <person name="Ravasi T."/>
            <person name="Bayer T."/>
            <person name="Micklem G."/>
            <person name="Kim H."/>
            <person name="Bhak J."/>
            <person name="Lajeunesse T.C."/>
            <person name="Voolstra C.R."/>
        </authorList>
    </citation>
    <scope>NUCLEOTIDE SEQUENCE [LARGE SCALE GENOMIC DNA]</scope>
    <source>
        <strain evidence="2 3">CCMP2467</strain>
    </source>
</reference>
<dbReference type="InterPro" id="IPR029063">
    <property type="entry name" value="SAM-dependent_MTases_sf"/>
</dbReference>
<dbReference type="Pfam" id="PF05711">
    <property type="entry name" value="TylF"/>
    <property type="match status" value="1"/>
</dbReference>
<dbReference type="InterPro" id="IPR016142">
    <property type="entry name" value="Citrate_synth-like_lrg_a-sub"/>
</dbReference>
<dbReference type="OrthoDB" id="198715at2759"/>
<dbReference type="SUPFAM" id="SSF48256">
    <property type="entry name" value="Citrate synthase"/>
    <property type="match status" value="1"/>
</dbReference>
<dbReference type="GO" id="GO:0046912">
    <property type="term" value="F:acyltransferase activity, acyl groups converted into alkyl on transfer"/>
    <property type="evidence" value="ECO:0007669"/>
    <property type="project" value="InterPro"/>
</dbReference>
<gene>
    <name evidence="2" type="primary">CIT1</name>
    <name evidence="2" type="ORF">AK812_SmicGene11620</name>
</gene>
<dbReference type="Pfam" id="PF00285">
    <property type="entry name" value="Citrate_synt"/>
    <property type="match status" value="1"/>
</dbReference>
<evidence type="ECO:0000256" key="1">
    <source>
        <dbReference type="SAM" id="MobiDB-lite"/>
    </source>
</evidence>
<dbReference type="InterPro" id="IPR008884">
    <property type="entry name" value="TylF_MeTrfase"/>
</dbReference>
<evidence type="ECO:0000313" key="2">
    <source>
        <dbReference type="EMBL" id="OLQ05217.1"/>
    </source>
</evidence>
<dbReference type="EMBL" id="LSRX01000191">
    <property type="protein sequence ID" value="OLQ05217.1"/>
    <property type="molecule type" value="Genomic_DNA"/>
</dbReference>
<protein>
    <submittedName>
        <fullName evidence="2">Citrate synthase, mitochondrial</fullName>
    </submittedName>
</protein>
<evidence type="ECO:0000313" key="3">
    <source>
        <dbReference type="Proteomes" id="UP000186817"/>
    </source>
</evidence>
<dbReference type="PANTHER" id="PTHR40036">
    <property type="entry name" value="MACROCIN O-METHYLTRANSFERASE"/>
    <property type="match status" value="1"/>
</dbReference>
<dbReference type="Proteomes" id="UP000186817">
    <property type="component" value="Unassembled WGS sequence"/>
</dbReference>
<feature type="region of interest" description="Disordered" evidence="1">
    <location>
        <begin position="616"/>
        <end position="640"/>
    </location>
</feature>
<dbReference type="PANTHER" id="PTHR40036:SF1">
    <property type="entry name" value="MACROCIN O-METHYLTRANSFERASE"/>
    <property type="match status" value="1"/>
</dbReference>
<organism evidence="2 3">
    <name type="scientific">Symbiodinium microadriaticum</name>
    <name type="common">Dinoflagellate</name>
    <name type="synonym">Zooxanthella microadriatica</name>
    <dbReference type="NCBI Taxonomy" id="2951"/>
    <lineage>
        <taxon>Eukaryota</taxon>
        <taxon>Sar</taxon>
        <taxon>Alveolata</taxon>
        <taxon>Dinophyceae</taxon>
        <taxon>Suessiales</taxon>
        <taxon>Symbiodiniaceae</taxon>
        <taxon>Symbiodinium</taxon>
    </lineage>
</organism>
<proteinExistence type="predicted"/>
<keyword evidence="3" id="KW-1185">Reference proteome</keyword>
<sequence>MLSSGTYGIAAELAASFPFFDVTGIPRKCRYKNMSIISPEEFVDKSHDVSLGYPVAYRSIVRLLALSLTGSLRPDGSDHPLNHGYTMVGMLRMQNVAQLVLKVVQHAIPGGFVEAGVWRGGTCIFAKALFNLLGEVGREVHLFDAFEAMDTYGKKAERLRVDLESVQKNFELFGVQDERVKYHQGLFKETMRRFWQDYSKSDQKIAILRIDANFYDSHQDALYYLYNFVPVGGYVIFDDLFSLPDVGRVWREFRQDQNLTERIIRIDRHSGYFKKTRMVPVNFKKMRASRAETPFPFASCVPALFPRMMHKVFCRTLSTPIQRRAFSQSAIVSTLQSKIKALADKKTPQFVALRKEHGDKSLGDSTVGQCIGGMRGIKCLISETSLLDPMEGIRYRGRTLQECMDQLPKAPGSKIGLPEASFWLLLTDEIPTDAEVKALNEELHKRSALPADVIKLVDSIPKDTHPMTQLAMGLLALQPTSEFGKEKQRFGIELQGTVLFMKQQGIPAQPGRTAFFRLCVAAPFSTESCSCFSLPVVAEVSMPLVLNYRFTFVDATDSEEAAQEVQIRRALTPPPVRPGCLSHLGEDALPEEVEAARCRDYLNGLMQERGLVAHSPESNRMQCESKDAPSDAPKVSSESVNVGSLGHPIACRRPCVHMMAHRHCRNGSVCGYCHFPHPREVKLDREQRAMVHQMPHRDFLRIVVEVLKTKAGEVAKPPVWEAVHLLEEEAQFAGVVGAQSDVKAMKKFKKGLQHLNILSLLALAKRRCRDSVCDELTLLAAELRFQA</sequence>